<dbReference type="InterPro" id="IPR006059">
    <property type="entry name" value="SBP"/>
</dbReference>
<protein>
    <submittedName>
        <fullName evidence="3">Extracellular solute-binding protein</fullName>
    </submittedName>
</protein>
<dbReference type="AlphaFoldDB" id="A0A3Q9IAH1"/>
<feature type="signal peptide" evidence="2">
    <location>
        <begin position="1"/>
        <end position="24"/>
    </location>
</feature>
<dbReference type="SUPFAM" id="SSF53850">
    <property type="entry name" value="Periplasmic binding protein-like II"/>
    <property type="match status" value="1"/>
</dbReference>
<evidence type="ECO:0000313" key="4">
    <source>
        <dbReference type="Proteomes" id="UP000270678"/>
    </source>
</evidence>
<keyword evidence="4" id="KW-1185">Reference proteome</keyword>
<name>A0A3Q9IAH1_9BACL</name>
<proteinExistence type="predicted"/>
<dbReference type="PROSITE" id="PS51257">
    <property type="entry name" value="PROKAR_LIPOPROTEIN"/>
    <property type="match status" value="1"/>
</dbReference>
<dbReference type="PANTHER" id="PTHR30006">
    <property type="entry name" value="THIAMINE-BINDING PERIPLASMIC PROTEIN-RELATED"/>
    <property type="match status" value="1"/>
</dbReference>
<reference evidence="4" key="1">
    <citation type="submission" date="2018-12" db="EMBL/GenBank/DDBJ databases">
        <title>Complete genome sequence of Paenibacillus sp. MBLB1234.</title>
        <authorList>
            <person name="Nam Y.-D."/>
            <person name="Kang J."/>
            <person name="Chung W.-H."/>
            <person name="Park Y.S."/>
        </authorList>
    </citation>
    <scope>NUCLEOTIDE SEQUENCE [LARGE SCALE GENOMIC DNA]</scope>
    <source>
        <strain evidence="4">MBLB1234</strain>
    </source>
</reference>
<gene>
    <name evidence="3" type="ORF">EI981_18455</name>
</gene>
<feature type="chain" id="PRO_5038689154" evidence="2">
    <location>
        <begin position="25"/>
        <end position="356"/>
    </location>
</feature>
<evidence type="ECO:0000256" key="2">
    <source>
        <dbReference type="SAM" id="SignalP"/>
    </source>
</evidence>
<keyword evidence="1 2" id="KW-0732">Signal</keyword>
<dbReference type="GO" id="GO:0030976">
    <property type="term" value="F:thiamine pyrophosphate binding"/>
    <property type="evidence" value="ECO:0007669"/>
    <property type="project" value="TreeGrafter"/>
</dbReference>
<dbReference type="GO" id="GO:0030975">
    <property type="term" value="F:thiamine binding"/>
    <property type="evidence" value="ECO:0007669"/>
    <property type="project" value="TreeGrafter"/>
</dbReference>
<accession>A0A3Q9IAH1</accession>
<evidence type="ECO:0000256" key="1">
    <source>
        <dbReference type="ARBA" id="ARBA00022729"/>
    </source>
</evidence>
<sequence length="356" mass="39339">MKLGMKIAALGLISLMVLSGCGSSEDGKSANDSGGKKDEKIIVYSNSVSNGRGDFLKEKAEEKGFKLEIVDLGGNDLLNRVIAEKDSPIADVVFGMNQMMFSKVEQEGIFESYKPKWLDKVDSSLVNKDNKYSPLQEQRVFMIYDANKIKPENAVKDWQDLASKSDLKGKYIVPKGLGGATANAVVYNILMNYQDEKSDNGISKEGWDEVKKFFKNGVAPSEGQSEVAELANGKVDYSFTWLSNIPIVEESLGIKLGVVNPSYGVPQTVEQVGIIKKDKMNAKVKEFVDFLGSTEVQSEWAEKFGSAPVNKDAQGSVNSRIAEILNETTPQDNDYDFINKHIDEWVEYIELNVLGN</sequence>
<dbReference type="OrthoDB" id="179400at2"/>
<organism evidence="3 4">
    <name type="scientific">Paenibacillus lutimineralis</name>
    <dbReference type="NCBI Taxonomy" id="2707005"/>
    <lineage>
        <taxon>Bacteria</taxon>
        <taxon>Bacillati</taxon>
        <taxon>Bacillota</taxon>
        <taxon>Bacilli</taxon>
        <taxon>Bacillales</taxon>
        <taxon>Paenibacillaceae</taxon>
        <taxon>Paenibacillus</taxon>
    </lineage>
</organism>
<dbReference type="GO" id="GO:0015888">
    <property type="term" value="P:thiamine transport"/>
    <property type="evidence" value="ECO:0007669"/>
    <property type="project" value="TreeGrafter"/>
</dbReference>
<dbReference type="GO" id="GO:0030288">
    <property type="term" value="C:outer membrane-bounded periplasmic space"/>
    <property type="evidence" value="ECO:0007669"/>
    <property type="project" value="TreeGrafter"/>
</dbReference>
<evidence type="ECO:0000313" key="3">
    <source>
        <dbReference type="EMBL" id="AZS16232.1"/>
    </source>
</evidence>
<dbReference type="Pfam" id="PF13416">
    <property type="entry name" value="SBP_bac_8"/>
    <property type="match status" value="1"/>
</dbReference>
<dbReference type="RefSeq" id="WP_127000636.1">
    <property type="nucleotide sequence ID" value="NZ_CP034346.1"/>
</dbReference>
<dbReference type="KEGG" id="plut:EI981_18455"/>
<dbReference type="Proteomes" id="UP000270678">
    <property type="component" value="Chromosome"/>
</dbReference>
<dbReference type="EMBL" id="CP034346">
    <property type="protein sequence ID" value="AZS16232.1"/>
    <property type="molecule type" value="Genomic_DNA"/>
</dbReference>
<dbReference type="PANTHER" id="PTHR30006:SF2">
    <property type="entry name" value="ABC TRANSPORTER SUBSTRATE-BINDING PROTEIN"/>
    <property type="match status" value="1"/>
</dbReference>
<dbReference type="Gene3D" id="3.40.190.10">
    <property type="entry name" value="Periplasmic binding protein-like II"/>
    <property type="match status" value="2"/>
</dbReference>